<gene>
    <name evidence="1" type="ORF">FOL47_001403</name>
</gene>
<keyword evidence="2" id="KW-1185">Reference proteome</keyword>
<protein>
    <submittedName>
        <fullName evidence="1">Uncharacterized protein</fullName>
    </submittedName>
</protein>
<reference evidence="1 2" key="1">
    <citation type="submission" date="2020-04" db="EMBL/GenBank/DDBJ databases">
        <title>Perkinsus chesapeaki whole genome sequence.</title>
        <authorList>
            <person name="Bogema D.R."/>
        </authorList>
    </citation>
    <scope>NUCLEOTIDE SEQUENCE [LARGE SCALE GENOMIC DNA]</scope>
    <source>
        <strain evidence="1">ATCC PRA-425</strain>
    </source>
</reference>
<comment type="caution">
    <text evidence="1">The sequence shown here is derived from an EMBL/GenBank/DDBJ whole genome shotgun (WGS) entry which is preliminary data.</text>
</comment>
<dbReference type="EMBL" id="JAAPAO010001327">
    <property type="protein sequence ID" value="KAF4650164.1"/>
    <property type="molecule type" value="Genomic_DNA"/>
</dbReference>
<evidence type="ECO:0000313" key="2">
    <source>
        <dbReference type="Proteomes" id="UP000591131"/>
    </source>
</evidence>
<evidence type="ECO:0000313" key="1">
    <source>
        <dbReference type="EMBL" id="KAF4650164.1"/>
    </source>
</evidence>
<name>A0A7J6KTJ3_PERCH</name>
<feature type="non-terminal residue" evidence="1">
    <location>
        <position position="138"/>
    </location>
</feature>
<dbReference type="AlphaFoldDB" id="A0A7J6KTJ3"/>
<organism evidence="1 2">
    <name type="scientific">Perkinsus chesapeaki</name>
    <name type="common">Clam parasite</name>
    <name type="synonym">Perkinsus andrewsi</name>
    <dbReference type="NCBI Taxonomy" id="330153"/>
    <lineage>
        <taxon>Eukaryota</taxon>
        <taxon>Sar</taxon>
        <taxon>Alveolata</taxon>
        <taxon>Perkinsozoa</taxon>
        <taxon>Perkinsea</taxon>
        <taxon>Perkinsida</taxon>
        <taxon>Perkinsidae</taxon>
        <taxon>Perkinsus</taxon>
    </lineage>
</organism>
<dbReference type="Proteomes" id="UP000591131">
    <property type="component" value="Unassembled WGS sequence"/>
</dbReference>
<sequence length="138" mass="15143">MAIRPVQRPHGGGLRRGRLLRFLDEGLNVVSIVTISFKFANIVGLVAKAASTSTRLPQALGIQCEARVDIKKTGPVAAFKSGRLMRIGKKQQQLSLTIRTRHCDRTDKLRPQPPVEPARLQRVALLSLRMASAALKNA</sequence>
<proteinExistence type="predicted"/>
<accession>A0A7J6KTJ3</accession>